<dbReference type="PANTHER" id="PTHR34384:SF5">
    <property type="entry name" value="L-2,3-DIAMINOPROPANOATE--CITRATE LIGASE"/>
    <property type="match status" value="1"/>
</dbReference>
<dbReference type="RefSeq" id="WP_345000774.1">
    <property type="nucleotide sequence ID" value="NZ_BAAAXV010000009.1"/>
</dbReference>
<comment type="caution">
    <text evidence="5">The sequence shown here is derived from an EMBL/GenBank/DDBJ whole genome shotgun (WGS) entry which is preliminary data.</text>
</comment>
<dbReference type="InterPro" id="IPR037455">
    <property type="entry name" value="LucA/IucC-like"/>
</dbReference>
<gene>
    <name evidence="5" type="ORF">ACFFSA_26515</name>
</gene>
<organism evidence="5 6">
    <name type="scientific">Nonomuraea helvata</name>
    <dbReference type="NCBI Taxonomy" id="37484"/>
    <lineage>
        <taxon>Bacteria</taxon>
        <taxon>Bacillati</taxon>
        <taxon>Actinomycetota</taxon>
        <taxon>Actinomycetes</taxon>
        <taxon>Streptosporangiales</taxon>
        <taxon>Streptosporangiaceae</taxon>
        <taxon>Nonomuraea</taxon>
    </lineage>
</organism>
<dbReference type="Proteomes" id="UP001589532">
    <property type="component" value="Unassembled WGS sequence"/>
</dbReference>
<evidence type="ECO:0000259" key="3">
    <source>
        <dbReference type="Pfam" id="PF04183"/>
    </source>
</evidence>
<dbReference type="Pfam" id="PF06276">
    <property type="entry name" value="FhuF"/>
    <property type="match status" value="1"/>
</dbReference>
<evidence type="ECO:0000259" key="4">
    <source>
        <dbReference type="Pfam" id="PF06276"/>
    </source>
</evidence>
<reference evidence="5 6" key="1">
    <citation type="submission" date="2024-09" db="EMBL/GenBank/DDBJ databases">
        <authorList>
            <person name="Sun Q."/>
            <person name="Mori K."/>
        </authorList>
    </citation>
    <scope>NUCLEOTIDE SEQUENCE [LARGE SCALE GENOMIC DNA]</scope>
    <source>
        <strain evidence="5 6">JCM 3143</strain>
    </source>
</reference>
<dbReference type="PANTHER" id="PTHR34384">
    <property type="entry name" value="L-2,3-DIAMINOPROPANOATE--CITRATE LIGASE"/>
    <property type="match status" value="1"/>
</dbReference>
<evidence type="ECO:0000313" key="6">
    <source>
        <dbReference type="Proteomes" id="UP001589532"/>
    </source>
</evidence>
<protein>
    <submittedName>
        <fullName evidence="5">IucA/IucC family protein</fullName>
    </submittedName>
</protein>
<accession>A0ABV5S4Q8</accession>
<dbReference type="InterPro" id="IPR022770">
    <property type="entry name" value="IucA/IucC-like_C"/>
</dbReference>
<dbReference type="InterPro" id="IPR007310">
    <property type="entry name" value="Aerobactin_biosyn_IucA/IucC_N"/>
</dbReference>
<proteinExistence type="inferred from homology"/>
<feature type="domain" description="Aerobactin siderophore biosynthesis IucA/IucC N-terminal" evidence="3">
    <location>
        <begin position="140"/>
        <end position="327"/>
    </location>
</feature>
<dbReference type="Gene3D" id="1.10.510.40">
    <property type="match status" value="1"/>
</dbReference>
<sequence>MRRSEAEFAADLALVRPELSAAYMAALPDARAAVLGRLWRSLLYEPLPGLLTSSEWRPAARVQVALADGRRLMGRAREPYDLGREPALWLNGHPYTHPAELLAALGLPGTDQLVADLDNSVASLALSRAQPFHTPGTPEEHEQSVVDGHPYHPGCRSRPGVSVAEQLAYMPEHRPVVHLDLLAVPAADCLVSGPWPDSLRDGDRLLLPVHPWQSAHVLPGLGLRPHVTAAVPARPLMSVRTLAPLDGGPHIKTAFSTRMTSGVRDISPGSVRDCVHLSHLLTVLSARQGGRPRIARYLAGAAAMVNGEHSPDLAAMLREPTGSAVPVGAVTAAMVRDPAAWLAAFARPAFRDLLGLLALGVALEAHGQNLLVELDRDGMPYRLVYRDLADVRISPARLARNGVELPPVSARLLADDPGTLHAKLFGGLVGTTFGSLIALFGRGDRAEESRLWDVVAAAARDASDELPRTEDRKALFGPHLTVKAHLLARLESAPPGDSWTTLPNPLAT</sequence>
<feature type="domain" description="Aerobactin siderophore biosynthesis IucA/IucC-like C-terminal" evidence="4">
    <location>
        <begin position="340"/>
        <end position="491"/>
    </location>
</feature>
<comment type="pathway">
    <text evidence="1">Siderophore biosynthesis.</text>
</comment>
<dbReference type="EMBL" id="JBHMBW010000023">
    <property type="protein sequence ID" value="MFB9626657.1"/>
    <property type="molecule type" value="Genomic_DNA"/>
</dbReference>
<evidence type="ECO:0000256" key="1">
    <source>
        <dbReference type="ARBA" id="ARBA00004924"/>
    </source>
</evidence>
<evidence type="ECO:0000256" key="2">
    <source>
        <dbReference type="ARBA" id="ARBA00007832"/>
    </source>
</evidence>
<keyword evidence="6" id="KW-1185">Reference proteome</keyword>
<comment type="similarity">
    <text evidence="2">Belongs to the IucA/IucC family.</text>
</comment>
<name>A0ABV5S4Q8_9ACTN</name>
<evidence type="ECO:0000313" key="5">
    <source>
        <dbReference type="EMBL" id="MFB9626657.1"/>
    </source>
</evidence>
<dbReference type="Pfam" id="PF04183">
    <property type="entry name" value="IucA_IucC"/>
    <property type="match status" value="1"/>
</dbReference>